<dbReference type="Gene3D" id="3.40.50.1000">
    <property type="entry name" value="HAD superfamily/HAD-like"/>
    <property type="match status" value="1"/>
</dbReference>
<dbReference type="NCBIfam" id="TIGR01484">
    <property type="entry name" value="HAD-SF-IIB"/>
    <property type="match status" value="1"/>
</dbReference>
<dbReference type="SUPFAM" id="SSF53756">
    <property type="entry name" value="UDP-Glycosyltransferase/glycogen phosphorylase"/>
    <property type="match status" value="1"/>
</dbReference>
<dbReference type="PANTHER" id="PTHR10788:SF106">
    <property type="entry name" value="BCDNA.GH08860"/>
    <property type="match status" value="1"/>
</dbReference>
<dbReference type="Pfam" id="PF00982">
    <property type="entry name" value="Glyco_transf_20"/>
    <property type="match status" value="1"/>
</dbReference>
<comment type="caution">
    <text evidence="3">The sequence shown here is derived from an EMBL/GenBank/DDBJ whole genome shotgun (WGS) entry which is preliminary data.</text>
</comment>
<comment type="similarity">
    <text evidence="1">In the C-terminal section; belongs to the trehalose phosphatase family.</text>
</comment>
<dbReference type="CDD" id="cd01627">
    <property type="entry name" value="HAD_TPP"/>
    <property type="match status" value="1"/>
</dbReference>
<sequence>MKNNNRLIIVSYRLPFSIETAGGSTTVKASAGGLVTAMKSLDFSEAREKPIWIGCADFSRRTWEKHQHLVNDDFEYVPVFLERKIQQDFYNGFSNSVLWPLFHYFSTYVDYQERDFIAYQKANEAVSETVAQLLQPQDIVWVHDYHFMGLPKLIREKQPDATIGYFLHIPFPSYEILRILPYKVKEYLLTGLLGADLIGFHTNDYNIHFLQSIQINLGVQHKIWKINYQDRLIQSDSFPVGINYSLYHDSYDNEDVIVEREALKTAYQNNKIIFSVDRLDYTKGVMQRLDALEAFFRKYPEWIGRLTFILVVVPSRDEIQKYGERKVMIEQAVGRINGKYGTLIWRPIVYRYGSVPFPQLLALYTACDVALITPIRDGMNLVAKEFVAARKDHQGVLILSEMTGAANELSTALHINPMDENEVADKMKQALEMEPEEQARRIAIMQRRLKEYDVKKWASSFVESLLTMQNTQNREPTPLAPLLLNSEVDFSLQERYAQARSRLLLLDYDGTLVNYKTKPEEASPPAEVINILGRLASRRENYVVIISGRDQQTLDEWLGFLPIDMVAEHGSYIKQQGLWRRDILDDGSWKQIVNPILVDFVTRCPGSFIEEKSHSLAWHYRSSESETGFVRSRELINTLENLLPYQLRVIDGNCVVEIKSTETDKGKVAKQLSLARPYDFVLAIGDDRTDEDMFSALTLENQYTVKVGPGPTSAAYRLEGVEEVLGLLKDFSAESANSSW</sequence>
<evidence type="ECO:0000256" key="2">
    <source>
        <dbReference type="ARBA" id="ARBA00008799"/>
    </source>
</evidence>
<evidence type="ECO:0000313" key="4">
    <source>
        <dbReference type="Proteomes" id="UP001597116"/>
    </source>
</evidence>
<dbReference type="SUPFAM" id="SSF56784">
    <property type="entry name" value="HAD-like"/>
    <property type="match status" value="1"/>
</dbReference>
<proteinExistence type="inferred from homology"/>
<dbReference type="Proteomes" id="UP001597116">
    <property type="component" value="Unassembled WGS sequence"/>
</dbReference>
<dbReference type="PANTHER" id="PTHR10788">
    <property type="entry name" value="TREHALOSE-6-PHOSPHATE SYNTHASE"/>
    <property type="match status" value="1"/>
</dbReference>
<reference evidence="4" key="1">
    <citation type="journal article" date="2019" name="Int. J. Syst. Evol. Microbiol.">
        <title>The Global Catalogue of Microorganisms (GCM) 10K type strain sequencing project: providing services to taxonomists for standard genome sequencing and annotation.</title>
        <authorList>
            <consortium name="The Broad Institute Genomics Platform"/>
            <consortium name="The Broad Institute Genome Sequencing Center for Infectious Disease"/>
            <person name="Wu L."/>
            <person name="Ma J."/>
        </authorList>
    </citation>
    <scope>NUCLEOTIDE SEQUENCE [LARGE SCALE GENOMIC DNA]</scope>
    <source>
        <strain evidence="4">CCUG 55608</strain>
    </source>
</reference>
<accession>A0ABW3QF46</accession>
<organism evidence="3 4">
    <name type="scientific">Larkinella insperata</name>
    <dbReference type="NCBI Taxonomy" id="332158"/>
    <lineage>
        <taxon>Bacteria</taxon>
        <taxon>Pseudomonadati</taxon>
        <taxon>Bacteroidota</taxon>
        <taxon>Cytophagia</taxon>
        <taxon>Cytophagales</taxon>
        <taxon>Spirosomataceae</taxon>
        <taxon>Larkinella</taxon>
    </lineage>
</organism>
<dbReference type="Pfam" id="PF02358">
    <property type="entry name" value="Trehalose_PPase"/>
    <property type="match status" value="1"/>
</dbReference>
<dbReference type="Gene3D" id="3.40.50.2000">
    <property type="entry name" value="Glycogen Phosphorylase B"/>
    <property type="match status" value="2"/>
</dbReference>
<dbReference type="InterPro" id="IPR006379">
    <property type="entry name" value="HAD-SF_hydro_IIB"/>
</dbReference>
<dbReference type="RefSeq" id="WP_265994217.1">
    <property type="nucleotide sequence ID" value="NZ_CP110973.1"/>
</dbReference>
<name>A0ABW3QF46_9BACT</name>
<dbReference type="NCBIfam" id="TIGR00685">
    <property type="entry name" value="T6PP"/>
    <property type="match status" value="1"/>
</dbReference>
<dbReference type="InterPro" id="IPR023214">
    <property type="entry name" value="HAD_sf"/>
</dbReference>
<dbReference type="InterPro" id="IPR001830">
    <property type="entry name" value="Glyco_trans_20"/>
</dbReference>
<dbReference type="InterPro" id="IPR003337">
    <property type="entry name" value="Trehalose_PPase"/>
</dbReference>
<evidence type="ECO:0000313" key="3">
    <source>
        <dbReference type="EMBL" id="MFD1145159.1"/>
    </source>
</evidence>
<gene>
    <name evidence="3" type="ORF">ACFQ4C_28775</name>
</gene>
<dbReference type="EMBL" id="JBHTLP010000024">
    <property type="protein sequence ID" value="MFD1145159.1"/>
    <property type="molecule type" value="Genomic_DNA"/>
</dbReference>
<dbReference type="CDD" id="cd03788">
    <property type="entry name" value="GT20_TPS"/>
    <property type="match status" value="1"/>
</dbReference>
<evidence type="ECO:0000256" key="1">
    <source>
        <dbReference type="ARBA" id="ARBA00006330"/>
    </source>
</evidence>
<keyword evidence="4" id="KW-1185">Reference proteome</keyword>
<protein>
    <submittedName>
        <fullName evidence="3">Bifunctional alpha,alpha-trehalose-phosphate synthase (UDP-forming)/trehalose-phosphatase</fullName>
    </submittedName>
</protein>
<dbReference type="NCBIfam" id="NF011071">
    <property type="entry name" value="PRK14501.1"/>
    <property type="match status" value="1"/>
</dbReference>
<dbReference type="InterPro" id="IPR036412">
    <property type="entry name" value="HAD-like_sf"/>
</dbReference>
<comment type="similarity">
    <text evidence="2">Belongs to the glycosyltransferase 20 family.</text>
</comment>
<dbReference type="Gene3D" id="3.30.70.1020">
    <property type="entry name" value="Trehalose-6-phosphate phosphatase related protein, domain 2"/>
    <property type="match status" value="1"/>
</dbReference>